<keyword evidence="1" id="KW-0812">Transmembrane</keyword>
<protein>
    <submittedName>
        <fullName evidence="2">Uncharacterized protein</fullName>
    </submittedName>
</protein>
<dbReference type="AlphaFoldDB" id="A0A249W4Y4"/>
<evidence type="ECO:0000313" key="4">
    <source>
        <dbReference type="Proteomes" id="UP000191946"/>
    </source>
</evidence>
<feature type="transmembrane region" description="Helical" evidence="1">
    <location>
        <begin position="44"/>
        <end position="67"/>
    </location>
</feature>
<accession>A0A249W4Y4</accession>
<reference evidence="2" key="2">
    <citation type="submission" date="2017-09" db="EMBL/GenBank/DDBJ databases">
        <authorList>
            <person name="Ehlers B."/>
            <person name="Leendertz F.H."/>
        </authorList>
    </citation>
    <scope>NUCLEOTIDE SEQUENCE</scope>
    <source>
        <strain evidence="2">MAVP-26</strain>
    </source>
</reference>
<proteinExistence type="predicted"/>
<dbReference type="RefSeq" id="WP_005495242.1">
    <property type="nucleotide sequence ID" value="NZ_CP023248.2"/>
</dbReference>
<reference evidence="3 4" key="1">
    <citation type="submission" date="2015-08" db="EMBL/GenBank/DDBJ databases">
        <title>Draft Genome Sequences of Vibrio parahaemolyticus Strains.</title>
        <authorList>
            <person name="Gonzalez-Escalona N."/>
            <person name="DePaola A."/>
        </authorList>
    </citation>
    <scope>NUCLEOTIDE SEQUENCE [LARGE SCALE GENOMIC DNA]</scope>
    <source>
        <strain evidence="3 4">CFSAN001621</strain>
    </source>
</reference>
<evidence type="ECO:0000313" key="3">
    <source>
        <dbReference type="EMBL" id="OQJ94627.1"/>
    </source>
</evidence>
<evidence type="ECO:0000313" key="2">
    <source>
        <dbReference type="EMBL" id="ASZ51830.1"/>
    </source>
</evidence>
<dbReference type="EMBL" id="CP023248">
    <property type="protein sequence ID" value="ASZ51830.1"/>
    <property type="molecule type" value="Genomic_DNA"/>
</dbReference>
<organism evidence="2">
    <name type="scientific">Vibrio parahaemolyticus</name>
    <dbReference type="NCBI Taxonomy" id="670"/>
    <lineage>
        <taxon>Bacteria</taxon>
        <taxon>Pseudomonadati</taxon>
        <taxon>Pseudomonadota</taxon>
        <taxon>Gammaproteobacteria</taxon>
        <taxon>Vibrionales</taxon>
        <taxon>Vibrionaceae</taxon>
        <taxon>Vibrio</taxon>
    </lineage>
</organism>
<sequence length="227" mass="26247">MKNKIVLTSALIIFLIATPIYLYSHQFGFGLWSSHSRWGELGSFFGGVFGPIFSFISIVILSLTLVLTKKSVANSEIAIQAQLEQSRLMLSEQRNFFVIQQFETDFFNQLKLVIEHYNTAKTTINGVLVEVSCDLPERFDTMVKGNGPIRWDRYLHSLNTALEAFDQLVIMIEDQAPTDLDKTKYRKIVQSNLHVSFRWFIGQSWENLHHDLDHKKFLEEHYGIKSL</sequence>
<evidence type="ECO:0000256" key="1">
    <source>
        <dbReference type="SAM" id="Phobius"/>
    </source>
</evidence>
<keyword evidence="4" id="KW-1185">Reference proteome</keyword>
<gene>
    <name evidence="3" type="ORF">AKG60_27855</name>
    <name evidence="2" type="ORF">YA91_15320</name>
</gene>
<dbReference type="Proteomes" id="UP000191946">
    <property type="component" value="Unassembled WGS sequence"/>
</dbReference>
<keyword evidence="1" id="KW-1133">Transmembrane helix</keyword>
<feature type="transmembrane region" description="Helical" evidence="1">
    <location>
        <begin position="5"/>
        <end position="24"/>
    </location>
</feature>
<keyword evidence="1" id="KW-0472">Membrane</keyword>
<name>A0A249W4Y4_VIBPH</name>
<dbReference type="EMBL" id="LHQV01000040">
    <property type="protein sequence ID" value="OQJ94627.1"/>
    <property type="molecule type" value="Genomic_DNA"/>
</dbReference>